<dbReference type="PANTHER" id="PTHR31669">
    <property type="entry name" value="PROTEIN FAR1-RELATED SEQUENCE 10-RELATED"/>
    <property type="match status" value="1"/>
</dbReference>
<gene>
    <name evidence="2" type="ORF">OIU79_001960</name>
</gene>
<comment type="similarity">
    <text evidence="1">Belongs to the FHY3/FAR1 family.</text>
</comment>
<keyword evidence="1" id="KW-0479">Metal-binding</keyword>
<reference evidence="2" key="2">
    <citation type="journal article" date="2023" name="Int. J. Mol. Sci.">
        <title>De Novo Assembly and Annotation of 11 Diverse Shrub Willow (Salix) Genomes Reveals Novel Gene Organization in Sex-Linked Regions.</title>
        <authorList>
            <person name="Hyden B."/>
            <person name="Feng K."/>
            <person name="Yates T.B."/>
            <person name="Jawdy S."/>
            <person name="Cereghino C."/>
            <person name="Smart L.B."/>
            <person name="Muchero W."/>
        </authorList>
    </citation>
    <scope>NUCLEOTIDE SEQUENCE</scope>
    <source>
        <tissue evidence="2">Shoot tip</tissue>
    </source>
</reference>
<keyword evidence="3" id="KW-1185">Reference proteome</keyword>
<organism evidence="2 3">
    <name type="scientific">Salix purpurea</name>
    <name type="common">Purple osier willow</name>
    <dbReference type="NCBI Taxonomy" id="77065"/>
    <lineage>
        <taxon>Eukaryota</taxon>
        <taxon>Viridiplantae</taxon>
        <taxon>Streptophyta</taxon>
        <taxon>Embryophyta</taxon>
        <taxon>Tracheophyta</taxon>
        <taxon>Spermatophyta</taxon>
        <taxon>Magnoliopsida</taxon>
        <taxon>eudicotyledons</taxon>
        <taxon>Gunneridae</taxon>
        <taxon>Pentapetalae</taxon>
        <taxon>rosids</taxon>
        <taxon>fabids</taxon>
        <taxon>Malpighiales</taxon>
        <taxon>Salicaceae</taxon>
        <taxon>Saliceae</taxon>
        <taxon>Salix</taxon>
    </lineage>
</organism>
<dbReference type="PANTHER" id="PTHR31669:SF157">
    <property type="entry name" value="PROTEIN FAR1-RELATED SEQUENCE"/>
    <property type="match status" value="1"/>
</dbReference>
<dbReference type="OrthoDB" id="1748033at2759"/>
<proteinExistence type="inferred from homology"/>
<dbReference type="EMBL" id="JAPFFK010000011">
    <property type="protein sequence ID" value="KAJ6734794.1"/>
    <property type="molecule type" value="Genomic_DNA"/>
</dbReference>
<keyword evidence="1" id="KW-0539">Nucleus</keyword>
<name>A0A9Q0UR28_SALPP</name>
<sequence length="191" mass="21621">MGRAYSSLQKTFQVKLDRCINKTETPDEFEPTWKSGSVSSLFDGYANARTTLQDFAEQYVNVLDDLYEKEAKAEFETFYTKPILKTPLRGDGGTTTYEVAKLDEEQKQLTKNAKDDAILDILSCLDVPSISHRCENLQYNVLYQEAIKCGGLATDHSFKVALNTLREARIKICGSKKNAISAQKRETEHDF</sequence>
<dbReference type="GO" id="GO:0006355">
    <property type="term" value="P:regulation of DNA-templated transcription"/>
    <property type="evidence" value="ECO:0007669"/>
    <property type="project" value="UniProtKB-UniRule"/>
</dbReference>
<dbReference type="GO" id="GO:0008270">
    <property type="term" value="F:zinc ion binding"/>
    <property type="evidence" value="ECO:0007669"/>
    <property type="project" value="UniProtKB-UniRule"/>
</dbReference>
<comment type="caution">
    <text evidence="2">The sequence shown here is derived from an EMBL/GenBank/DDBJ whole genome shotgun (WGS) entry which is preliminary data.</text>
</comment>
<comment type="function">
    <text evidence="1">Putative transcription activator involved in regulating light control of development.</text>
</comment>
<dbReference type="AlphaFoldDB" id="A0A9Q0UR28"/>
<dbReference type="InterPro" id="IPR031052">
    <property type="entry name" value="FHY3/FAR1"/>
</dbReference>
<evidence type="ECO:0000313" key="2">
    <source>
        <dbReference type="EMBL" id="KAJ6734794.1"/>
    </source>
</evidence>
<evidence type="ECO:0000313" key="3">
    <source>
        <dbReference type="Proteomes" id="UP001151532"/>
    </source>
</evidence>
<keyword evidence="1" id="KW-0863">Zinc-finger</keyword>
<dbReference type="Proteomes" id="UP001151532">
    <property type="component" value="Chromosome 17"/>
</dbReference>
<reference evidence="2" key="1">
    <citation type="submission" date="2022-11" db="EMBL/GenBank/DDBJ databases">
        <authorList>
            <person name="Hyden B.L."/>
            <person name="Feng K."/>
            <person name="Yates T."/>
            <person name="Jawdy S."/>
            <person name="Smart L.B."/>
            <person name="Muchero W."/>
        </authorList>
    </citation>
    <scope>NUCLEOTIDE SEQUENCE</scope>
    <source>
        <tissue evidence="2">Shoot tip</tissue>
    </source>
</reference>
<comment type="subcellular location">
    <subcellularLocation>
        <location evidence="1">Nucleus</location>
    </subcellularLocation>
</comment>
<dbReference type="GO" id="GO:0005634">
    <property type="term" value="C:nucleus"/>
    <property type="evidence" value="ECO:0007669"/>
    <property type="project" value="UniProtKB-SubCell"/>
</dbReference>
<protein>
    <recommendedName>
        <fullName evidence="1">Protein FAR1-RELATED SEQUENCE</fullName>
    </recommendedName>
</protein>
<accession>A0A9Q0UR28</accession>
<keyword evidence="1" id="KW-0862">Zinc</keyword>
<evidence type="ECO:0000256" key="1">
    <source>
        <dbReference type="RuleBase" id="RU367018"/>
    </source>
</evidence>